<proteinExistence type="predicted"/>
<gene>
    <name evidence="2" type="ORF">CN613_23810</name>
</gene>
<comment type="caution">
    <text evidence="2">The sequence shown here is derived from an EMBL/GenBank/DDBJ whole genome shotgun (WGS) entry which is preliminary data.</text>
</comment>
<dbReference type="GO" id="GO:0016740">
    <property type="term" value="F:transferase activity"/>
    <property type="evidence" value="ECO:0007669"/>
    <property type="project" value="UniProtKB-KW"/>
</dbReference>
<dbReference type="SUPFAM" id="SSF52540">
    <property type="entry name" value="P-loop containing nucleoside triphosphate hydrolases"/>
    <property type="match status" value="1"/>
</dbReference>
<accession>A0A2B4MVD9</accession>
<dbReference type="InterPro" id="IPR027417">
    <property type="entry name" value="P-loop_NTPase"/>
</dbReference>
<evidence type="ECO:0000259" key="1">
    <source>
        <dbReference type="Pfam" id="PF13521"/>
    </source>
</evidence>
<dbReference type="Gene3D" id="3.40.50.300">
    <property type="entry name" value="P-loop containing nucleotide triphosphate hydrolases"/>
    <property type="match status" value="1"/>
</dbReference>
<protein>
    <submittedName>
        <fullName evidence="2">Chloramphenicol acetyltransferase</fullName>
    </submittedName>
</protein>
<evidence type="ECO:0000313" key="3">
    <source>
        <dbReference type="Proteomes" id="UP000219775"/>
    </source>
</evidence>
<dbReference type="EMBL" id="NUDP01000102">
    <property type="protein sequence ID" value="PEM65992.1"/>
    <property type="molecule type" value="Genomic_DNA"/>
</dbReference>
<dbReference type="InterPro" id="IPR038727">
    <property type="entry name" value="NadR/Ttd14_AAA_dom"/>
</dbReference>
<feature type="domain" description="NadR/Ttd14 AAA" evidence="1">
    <location>
        <begin position="4"/>
        <end position="136"/>
    </location>
</feature>
<dbReference type="RefSeq" id="WP_097988491.1">
    <property type="nucleotide sequence ID" value="NZ_NUAS01000033.1"/>
</dbReference>
<sequence length="215" mass="25625">MTLICLEGASGIGKTTTCRSIAELYNAYVIPEVNFLFQRPDLEPKNWYLERQVERWQIAQEKQKSYDVVLLDGDIFQPVWYNWIYQGEFPQTLPFLKEFYVNQMKRKHIGFPDVYIHLSTSETELRKRKENDTTRRRSNFEKHLSLIEPQKQYFQYMNTVSPNAVHFVDAVSIEENEKNIFDILSHLNLEKQHNDSVTLFENVMDWLMNSDPKAY</sequence>
<dbReference type="Proteomes" id="UP000219775">
    <property type="component" value="Unassembled WGS sequence"/>
</dbReference>
<dbReference type="AlphaFoldDB" id="A0A2B4MVD9"/>
<dbReference type="Pfam" id="PF13521">
    <property type="entry name" value="AAA_28"/>
    <property type="match status" value="1"/>
</dbReference>
<reference evidence="2 3" key="1">
    <citation type="submission" date="2017-09" db="EMBL/GenBank/DDBJ databases">
        <title>Large-scale bioinformatics analysis of Bacillus genomes uncovers conserved roles of natural products in bacterial physiology.</title>
        <authorList>
            <consortium name="Agbiome Team Llc"/>
            <person name="Bleich R.M."/>
            <person name="Grubbs K.J."/>
            <person name="Santa Maria K.C."/>
            <person name="Allen S.E."/>
            <person name="Farag S."/>
            <person name="Shank E.A."/>
            <person name="Bowers A."/>
        </authorList>
    </citation>
    <scope>NUCLEOTIDE SEQUENCE [LARGE SCALE GENOMIC DNA]</scope>
    <source>
        <strain evidence="2 3">AFS009893</strain>
    </source>
</reference>
<evidence type="ECO:0000313" key="2">
    <source>
        <dbReference type="EMBL" id="PEM65992.1"/>
    </source>
</evidence>
<keyword evidence="2" id="KW-0808">Transferase</keyword>
<name>A0A2B4MVD9_9BACI</name>
<organism evidence="2 3">
    <name type="scientific">Bacillus pseudomycoides</name>
    <dbReference type="NCBI Taxonomy" id="64104"/>
    <lineage>
        <taxon>Bacteria</taxon>
        <taxon>Bacillati</taxon>
        <taxon>Bacillota</taxon>
        <taxon>Bacilli</taxon>
        <taxon>Bacillales</taxon>
        <taxon>Bacillaceae</taxon>
        <taxon>Bacillus</taxon>
        <taxon>Bacillus cereus group</taxon>
    </lineage>
</organism>